<feature type="transmembrane region" description="Helical" evidence="1">
    <location>
        <begin position="50"/>
        <end position="74"/>
    </location>
</feature>
<gene>
    <name evidence="2" type="ORF">ST44_04855</name>
</gene>
<keyword evidence="3" id="KW-1185">Reference proteome</keyword>
<reference evidence="2 3" key="1">
    <citation type="submission" date="2015-01" db="EMBL/GenBank/DDBJ databases">
        <title>Comparative genomics of non-oral Prevotella species.</title>
        <authorList>
            <person name="Accetto T."/>
            <person name="Nograsek B."/>
            <person name="Avgustin G."/>
        </authorList>
    </citation>
    <scope>NUCLEOTIDE SEQUENCE [LARGE SCALE GENOMIC DNA]</scope>
    <source>
        <strain evidence="2 3">P5-119</strain>
    </source>
</reference>
<dbReference type="STRING" id="1602171.ST44_04855"/>
<keyword evidence="1" id="KW-0472">Membrane</keyword>
<keyword evidence="1" id="KW-0812">Transmembrane</keyword>
<feature type="transmembrane region" description="Helical" evidence="1">
    <location>
        <begin position="86"/>
        <end position="107"/>
    </location>
</feature>
<dbReference type="AlphaFoldDB" id="A0A0D0I6L4"/>
<organism evidence="2 3">
    <name type="scientific">Prevotella pectinovora</name>
    <dbReference type="NCBI Taxonomy" id="1602169"/>
    <lineage>
        <taxon>Bacteria</taxon>
        <taxon>Pseudomonadati</taxon>
        <taxon>Bacteroidota</taxon>
        <taxon>Bacteroidia</taxon>
        <taxon>Bacteroidales</taxon>
        <taxon>Prevotellaceae</taxon>
        <taxon>Prevotella</taxon>
    </lineage>
</organism>
<sequence>MIQRKQSVFLLVAAILTIVCLCLPIGVFHPKNLGVDTAMYNLWIQYGNGSVSYTVCPLFCILLLATVTSFFTIFKFNNRKLQIKLCGWNNLLIVVWYIAYAVFAWMFKGELDADFKIGFVSVLPLVSMILIFMARKAIKADEALIRAADRIR</sequence>
<dbReference type="Pfam" id="PF14126">
    <property type="entry name" value="DUF4293"/>
    <property type="match status" value="1"/>
</dbReference>
<dbReference type="InterPro" id="IPR025635">
    <property type="entry name" value="DUF4293"/>
</dbReference>
<dbReference type="OrthoDB" id="594989at2"/>
<evidence type="ECO:0000256" key="1">
    <source>
        <dbReference type="SAM" id="Phobius"/>
    </source>
</evidence>
<proteinExistence type="predicted"/>
<comment type="caution">
    <text evidence="2">The sequence shown here is derived from an EMBL/GenBank/DDBJ whole genome shotgun (WGS) entry which is preliminary data.</text>
</comment>
<evidence type="ECO:0008006" key="4">
    <source>
        <dbReference type="Google" id="ProtNLM"/>
    </source>
</evidence>
<dbReference type="Proteomes" id="UP000032046">
    <property type="component" value="Unassembled WGS sequence"/>
</dbReference>
<dbReference type="GeneID" id="93483465"/>
<keyword evidence="1" id="KW-1133">Transmembrane helix</keyword>
<protein>
    <recommendedName>
        <fullName evidence="4">DUF4293 family protein</fullName>
    </recommendedName>
</protein>
<dbReference type="RefSeq" id="WP_022317247.1">
    <property type="nucleotide sequence ID" value="NZ_DAIPDX010000003.1"/>
</dbReference>
<feature type="transmembrane region" description="Helical" evidence="1">
    <location>
        <begin position="113"/>
        <end position="134"/>
    </location>
</feature>
<dbReference type="EMBL" id="JXQK01000048">
    <property type="protein sequence ID" value="KIP63066.1"/>
    <property type="molecule type" value="Genomic_DNA"/>
</dbReference>
<evidence type="ECO:0000313" key="3">
    <source>
        <dbReference type="Proteomes" id="UP000032046"/>
    </source>
</evidence>
<feature type="transmembrane region" description="Helical" evidence="1">
    <location>
        <begin position="7"/>
        <end position="30"/>
    </location>
</feature>
<evidence type="ECO:0000313" key="2">
    <source>
        <dbReference type="EMBL" id="KIP63066.1"/>
    </source>
</evidence>
<accession>A0A0D0I6L4</accession>
<name>A0A0D0I6L4_9BACT</name>